<name>A0A6J5L919_9CAUD</name>
<protein>
    <recommendedName>
        <fullName evidence="2">Phage virion morphogenesis protein</fullName>
    </recommendedName>
</protein>
<gene>
    <name evidence="1" type="ORF">UFOVP129_42</name>
</gene>
<sequence>MANKFNFEEVTKRLQQAERETIVLLSNQSQNYFLSSFRKQGWDGENWKEVQRRTPDTKAYKYPKTKGLQRRTSPILVGAGFKVRGGTLRRAVSNMARTAEVSNNNGNARLRMIVDLDYAKYNNEGTNHNPKRQFVGQTAELTDMQMKKIDEIIKRVFL</sequence>
<dbReference type="EMBL" id="LR796245">
    <property type="protein sequence ID" value="CAB4131001.1"/>
    <property type="molecule type" value="Genomic_DNA"/>
</dbReference>
<reference evidence="1" key="1">
    <citation type="submission" date="2020-04" db="EMBL/GenBank/DDBJ databases">
        <authorList>
            <person name="Chiriac C."/>
            <person name="Salcher M."/>
            <person name="Ghai R."/>
            <person name="Kavagutti S V."/>
        </authorList>
    </citation>
    <scope>NUCLEOTIDE SEQUENCE</scope>
</reference>
<evidence type="ECO:0008006" key="2">
    <source>
        <dbReference type="Google" id="ProtNLM"/>
    </source>
</evidence>
<proteinExistence type="predicted"/>
<organism evidence="1">
    <name type="scientific">uncultured Caudovirales phage</name>
    <dbReference type="NCBI Taxonomy" id="2100421"/>
    <lineage>
        <taxon>Viruses</taxon>
        <taxon>Duplodnaviria</taxon>
        <taxon>Heunggongvirae</taxon>
        <taxon>Uroviricota</taxon>
        <taxon>Caudoviricetes</taxon>
        <taxon>Peduoviridae</taxon>
        <taxon>Maltschvirus</taxon>
        <taxon>Maltschvirus maltsch</taxon>
    </lineage>
</organism>
<evidence type="ECO:0000313" key="1">
    <source>
        <dbReference type="EMBL" id="CAB4131001.1"/>
    </source>
</evidence>
<accession>A0A6J5L919</accession>